<organism evidence="2 3">
    <name type="scientific">Rhizodiscina lignyota</name>
    <dbReference type="NCBI Taxonomy" id="1504668"/>
    <lineage>
        <taxon>Eukaryota</taxon>
        <taxon>Fungi</taxon>
        <taxon>Dikarya</taxon>
        <taxon>Ascomycota</taxon>
        <taxon>Pezizomycotina</taxon>
        <taxon>Dothideomycetes</taxon>
        <taxon>Pleosporomycetidae</taxon>
        <taxon>Aulographales</taxon>
        <taxon>Rhizodiscinaceae</taxon>
        <taxon>Rhizodiscina</taxon>
    </lineage>
</organism>
<feature type="transmembrane region" description="Helical" evidence="1">
    <location>
        <begin position="57"/>
        <end position="78"/>
    </location>
</feature>
<comment type="caution">
    <text evidence="2">The sequence shown here is derived from an EMBL/GenBank/DDBJ whole genome shotgun (WGS) entry which is preliminary data.</text>
</comment>
<dbReference type="EMBL" id="ML978122">
    <property type="protein sequence ID" value="KAF2103358.1"/>
    <property type="molecule type" value="Genomic_DNA"/>
</dbReference>
<protein>
    <submittedName>
        <fullName evidence="2">Uncharacterized protein</fullName>
    </submittedName>
</protein>
<evidence type="ECO:0000313" key="3">
    <source>
        <dbReference type="Proteomes" id="UP000799772"/>
    </source>
</evidence>
<dbReference type="OrthoDB" id="3061561at2759"/>
<proteinExistence type="predicted"/>
<evidence type="ECO:0000256" key="1">
    <source>
        <dbReference type="SAM" id="Phobius"/>
    </source>
</evidence>
<name>A0A9P4IQ64_9PEZI</name>
<dbReference type="AlphaFoldDB" id="A0A9P4IQ64"/>
<keyword evidence="1" id="KW-0472">Membrane</keyword>
<feature type="transmembrane region" description="Helical" evidence="1">
    <location>
        <begin position="20"/>
        <end position="37"/>
    </location>
</feature>
<dbReference type="PANTHER" id="PTHR35043">
    <property type="entry name" value="TRANSCRIPTION FACTOR DOMAIN-CONTAINING PROTEIN"/>
    <property type="match status" value="1"/>
</dbReference>
<dbReference type="PANTHER" id="PTHR35043:SF7">
    <property type="entry name" value="TRANSCRIPTION FACTOR DOMAIN-CONTAINING PROTEIN"/>
    <property type="match status" value="1"/>
</dbReference>
<keyword evidence="3" id="KW-1185">Reference proteome</keyword>
<keyword evidence="1" id="KW-0812">Transmembrane</keyword>
<evidence type="ECO:0000313" key="2">
    <source>
        <dbReference type="EMBL" id="KAF2103358.1"/>
    </source>
</evidence>
<sequence>MSHDLVGYTPEPNAGRGTVNILWTCLATVFLCTYTVLHLDVPSRSDKWHLIRRKIKWVAIGVLVPELIAWIAFDQWLYARRTWKLMRQYSWSTATMLDAHFLAMQGISVRTNSGTVQRTINKEMVEQFVKIEEYRKAFPPVELIRDKSKTDFLGKLMTCLQILWFLIQVLSRKLQGHDVSLIDVSNVSYVLLALLSFGFWAEKPNDISQPIEVDLPNSVDNFGQGWPSSWLRDHPHDSE</sequence>
<reference evidence="2" key="1">
    <citation type="journal article" date="2020" name="Stud. Mycol.">
        <title>101 Dothideomycetes genomes: a test case for predicting lifestyles and emergence of pathogens.</title>
        <authorList>
            <person name="Haridas S."/>
            <person name="Albert R."/>
            <person name="Binder M."/>
            <person name="Bloem J."/>
            <person name="Labutti K."/>
            <person name="Salamov A."/>
            <person name="Andreopoulos B."/>
            <person name="Baker S."/>
            <person name="Barry K."/>
            <person name="Bills G."/>
            <person name="Bluhm B."/>
            <person name="Cannon C."/>
            <person name="Castanera R."/>
            <person name="Culley D."/>
            <person name="Daum C."/>
            <person name="Ezra D."/>
            <person name="Gonzalez J."/>
            <person name="Henrissat B."/>
            <person name="Kuo A."/>
            <person name="Liang C."/>
            <person name="Lipzen A."/>
            <person name="Lutzoni F."/>
            <person name="Magnuson J."/>
            <person name="Mondo S."/>
            <person name="Nolan M."/>
            <person name="Ohm R."/>
            <person name="Pangilinan J."/>
            <person name="Park H.-J."/>
            <person name="Ramirez L."/>
            <person name="Alfaro M."/>
            <person name="Sun H."/>
            <person name="Tritt A."/>
            <person name="Yoshinaga Y."/>
            <person name="Zwiers L.-H."/>
            <person name="Turgeon B."/>
            <person name="Goodwin S."/>
            <person name="Spatafora J."/>
            <person name="Crous P."/>
            <person name="Grigoriev I."/>
        </authorList>
    </citation>
    <scope>NUCLEOTIDE SEQUENCE</scope>
    <source>
        <strain evidence="2">CBS 133067</strain>
    </source>
</reference>
<dbReference type="Proteomes" id="UP000799772">
    <property type="component" value="Unassembled WGS sequence"/>
</dbReference>
<gene>
    <name evidence="2" type="ORF">NA57DRAFT_52882</name>
</gene>
<accession>A0A9P4IQ64</accession>
<keyword evidence="1" id="KW-1133">Transmembrane helix</keyword>